<reference evidence="1 2" key="1">
    <citation type="submission" date="2020-08" db="EMBL/GenBank/DDBJ databases">
        <title>Genomic Encyclopedia of Type Strains, Phase IV (KMG-V): Genome sequencing to study the core and pangenomes of soil and plant-associated prokaryotes.</title>
        <authorList>
            <person name="Whitman W."/>
        </authorList>
    </citation>
    <scope>NUCLEOTIDE SEQUENCE [LARGE SCALE GENOMIC DNA]</scope>
    <source>
        <strain evidence="1 2">SEMIA 4087</strain>
    </source>
</reference>
<keyword evidence="2" id="KW-1185">Reference proteome</keyword>
<organism evidence="1 2">
    <name type="scientific">Rhizobium mongolense</name>
    <dbReference type="NCBI Taxonomy" id="57676"/>
    <lineage>
        <taxon>Bacteria</taxon>
        <taxon>Pseudomonadati</taxon>
        <taxon>Pseudomonadota</taxon>
        <taxon>Alphaproteobacteria</taxon>
        <taxon>Hyphomicrobiales</taxon>
        <taxon>Rhizobiaceae</taxon>
        <taxon>Rhizobium/Agrobacterium group</taxon>
        <taxon>Rhizobium</taxon>
    </lineage>
</organism>
<gene>
    <name evidence="1" type="ORF">GGD56_000699</name>
</gene>
<comment type="caution">
    <text evidence="1">The sequence shown here is derived from an EMBL/GenBank/DDBJ whole genome shotgun (WGS) entry which is preliminary data.</text>
</comment>
<dbReference type="EMBL" id="JACIFX010000001">
    <property type="protein sequence ID" value="MBB4226879.1"/>
    <property type="molecule type" value="Genomic_DNA"/>
</dbReference>
<accession>A0ABR6IH02</accession>
<dbReference type="RefSeq" id="WP_145611689.1">
    <property type="nucleotide sequence ID" value="NZ_JACIFX010000001.1"/>
</dbReference>
<protein>
    <submittedName>
        <fullName evidence="1">Uncharacterized protein</fullName>
    </submittedName>
</protein>
<proteinExistence type="predicted"/>
<sequence length="87" mass="9514">MTVRMSMMSSCDAVDLSRQPMPDLEVDSPHHLQLKGAVGQIKLSILVQNRRKAAAPAEGSMDVFIVRQPGNRGSVRRAICLRKAADV</sequence>
<evidence type="ECO:0000313" key="1">
    <source>
        <dbReference type="EMBL" id="MBB4226879.1"/>
    </source>
</evidence>
<name>A0ABR6IH02_9HYPH</name>
<evidence type="ECO:0000313" key="2">
    <source>
        <dbReference type="Proteomes" id="UP000551353"/>
    </source>
</evidence>
<dbReference type="Proteomes" id="UP000551353">
    <property type="component" value="Unassembled WGS sequence"/>
</dbReference>